<organism evidence="1">
    <name type="scientific">Rhizophora mucronata</name>
    <name type="common">Asiatic mangrove</name>
    <dbReference type="NCBI Taxonomy" id="61149"/>
    <lineage>
        <taxon>Eukaryota</taxon>
        <taxon>Viridiplantae</taxon>
        <taxon>Streptophyta</taxon>
        <taxon>Embryophyta</taxon>
        <taxon>Tracheophyta</taxon>
        <taxon>Spermatophyta</taxon>
        <taxon>Magnoliopsida</taxon>
        <taxon>eudicotyledons</taxon>
        <taxon>Gunneridae</taxon>
        <taxon>Pentapetalae</taxon>
        <taxon>rosids</taxon>
        <taxon>fabids</taxon>
        <taxon>Malpighiales</taxon>
        <taxon>Rhizophoraceae</taxon>
        <taxon>Rhizophora</taxon>
    </lineage>
</organism>
<name>A0A2P2MEW0_RHIMU</name>
<evidence type="ECO:0000313" key="1">
    <source>
        <dbReference type="EMBL" id="MBX28704.1"/>
    </source>
</evidence>
<sequence length="29" mass="3498">MQISFLIFTNKFISKISLQINFKFEIPYS</sequence>
<reference evidence="1" key="1">
    <citation type="submission" date="2018-02" db="EMBL/GenBank/DDBJ databases">
        <title>Rhizophora mucronata_Transcriptome.</title>
        <authorList>
            <person name="Meera S.P."/>
            <person name="Sreeshan A."/>
            <person name="Augustine A."/>
        </authorList>
    </citation>
    <scope>NUCLEOTIDE SEQUENCE</scope>
    <source>
        <tissue evidence="1">Leaf</tissue>
    </source>
</reference>
<proteinExistence type="predicted"/>
<dbReference type="AlphaFoldDB" id="A0A2P2MEW0"/>
<dbReference type="EMBL" id="GGEC01048220">
    <property type="protein sequence ID" value="MBX28704.1"/>
    <property type="molecule type" value="Transcribed_RNA"/>
</dbReference>
<protein>
    <submittedName>
        <fullName evidence="1">Uncharacterized protein</fullName>
    </submittedName>
</protein>
<accession>A0A2P2MEW0</accession>